<sequence length="133" mass="15768">MLIFQWFLKRFHSIYLNRSLYIWSIKSSFRGDNPIGNTSYDVLVDVPSSLDKDMSNFLENLEKHKEIDACDEVICSAIKKIHEHRRRWALFLGFSQSPLIATRNAEKEQRAEFYNQPWVEDAVIRYLNRKPTA</sequence>
<name>A0ACB9FQZ1_9ASTR</name>
<keyword evidence="2" id="KW-1185">Reference proteome</keyword>
<reference evidence="2" key="1">
    <citation type="journal article" date="2022" name="Mol. Ecol. Resour.">
        <title>The genomes of chicory, endive, great burdock and yacon provide insights into Asteraceae palaeo-polyploidization history and plant inulin production.</title>
        <authorList>
            <person name="Fan W."/>
            <person name="Wang S."/>
            <person name="Wang H."/>
            <person name="Wang A."/>
            <person name="Jiang F."/>
            <person name="Liu H."/>
            <person name="Zhao H."/>
            <person name="Xu D."/>
            <person name="Zhang Y."/>
        </authorList>
    </citation>
    <scope>NUCLEOTIDE SEQUENCE [LARGE SCALE GENOMIC DNA]</scope>
    <source>
        <strain evidence="2">cv. Yunnan</strain>
    </source>
</reference>
<organism evidence="1 2">
    <name type="scientific">Smallanthus sonchifolius</name>
    <dbReference type="NCBI Taxonomy" id="185202"/>
    <lineage>
        <taxon>Eukaryota</taxon>
        <taxon>Viridiplantae</taxon>
        <taxon>Streptophyta</taxon>
        <taxon>Embryophyta</taxon>
        <taxon>Tracheophyta</taxon>
        <taxon>Spermatophyta</taxon>
        <taxon>Magnoliopsida</taxon>
        <taxon>eudicotyledons</taxon>
        <taxon>Gunneridae</taxon>
        <taxon>Pentapetalae</taxon>
        <taxon>asterids</taxon>
        <taxon>campanulids</taxon>
        <taxon>Asterales</taxon>
        <taxon>Asteraceae</taxon>
        <taxon>Asteroideae</taxon>
        <taxon>Heliantheae alliance</taxon>
        <taxon>Millerieae</taxon>
        <taxon>Smallanthus</taxon>
    </lineage>
</organism>
<dbReference type="Proteomes" id="UP001056120">
    <property type="component" value="Linkage Group LG16"/>
</dbReference>
<accession>A0ACB9FQZ1</accession>
<gene>
    <name evidence="1" type="ORF">L1987_48084</name>
</gene>
<protein>
    <submittedName>
        <fullName evidence="1">Uncharacterized protein</fullName>
    </submittedName>
</protein>
<evidence type="ECO:0000313" key="2">
    <source>
        <dbReference type="Proteomes" id="UP001056120"/>
    </source>
</evidence>
<comment type="caution">
    <text evidence="1">The sequence shown here is derived from an EMBL/GenBank/DDBJ whole genome shotgun (WGS) entry which is preliminary data.</text>
</comment>
<reference evidence="1 2" key="2">
    <citation type="journal article" date="2022" name="Mol. Ecol. Resour.">
        <title>The genomes of chicory, endive, great burdock and yacon provide insights into Asteraceae paleo-polyploidization history and plant inulin production.</title>
        <authorList>
            <person name="Fan W."/>
            <person name="Wang S."/>
            <person name="Wang H."/>
            <person name="Wang A."/>
            <person name="Jiang F."/>
            <person name="Liu H."/>
            <person name="Zhao H."/>
            <person name="Xu D."/>
            <person name="Zhang Y."/>
        </authorList>
    </citation>
    <scope>NUCLEOTIDE SEQUENCE [LARGE SCALE GENOMIC DNA]</scope>
    <source>
        <strain evidence="2">cv. Yunnan</strain>
        <tissue evidence="1">Leaves</tissue>
    </source>
</reference>
<proteinExistence type="predicted"/>
<evidence type="ECO:0000313" key="1">
    <source>
        <dbReference type="EMBL" id="KAI3773554.1"/>
    </source>
</evidence>
<dbReference type="EMBL" id="CM042033">
    <property type="protein sequence ID" value="KAI3773554.1"/>
    <property type="molecule type" value="Genomic_DNA"/>
</dbReference>